<dbReference type="KEGG" id="rbi:RB2501_07885"/>
<gene>
    <name evidence="4" type="ordered locus">RB2501_07885</name>
</gene>
<dbReference type="HOGENOM" id="CLU_058239_1_0_10"/>
<sequence>MNWYNARRGIACVLLGLLLRGCFPPGLPAPESDPAPGLSPGNAREQEGLTPGHYRIRTLAFYNVENLFDTRDDSLTADDSRTPEGEDRWTEERYRVKLRRIAGVLSDIGRETAMRSPDLIGLCEVENRAVLEDLLGQEALRTKGYGVVHYDSPDRRGIDVAFLYKKACFTPIESASRRLLLYDTRNRRRFTRDQLLVYGVLDGEPVYLSVNHWPSRSGGVAATEAYRRAAASLQRDILDSVLRLDPNARFVSMGDYNDDPTDASIRFTLGSGSSRDSLASREFFNPMEPLFLAGSGSLAYGDRWNLFDQLMFNGNWFRDTTGYRFWKARVFRPDYLLTSSGPYKGYPFRTYAGGSYQGGYSDHLPVYAFLIRKEIAANSGGVPENPE</sequence>
<evidence type="ECO:0000313" key="5">
    <source>
        <dbReference type="Proteomes" id="UP000009049"/>
    </source>
</evidence>
<dbReference type="PANTHER" id="PTHR42834:SF1">
    <property type="entry name" value="ENDONUCLEASE_EXONUCLEASE_PHOSPHATASE FAMILY PROTEIN (AFU_ORTHOLOGUE AFUA_3G09210)"/>
    <property type="match status" value="1"/>
</dbReference>
<dbReference type="EMBL" id="CP001712">
    <property type="protein sequence ID" value="EAR16805.1"/>
    <property type="molecule type" value="Genomic_DNA"/>
</dbReference>
<feature type="domain" description="Endonuclease/exonuclease/phosphatase" evidence="3">
    <location>
        <begin position="58"/>
        <end position="370"/>
    </location>
</feature>
<evidence type="ECO:0000256" key="1">
    <source>
        <dbReference type="SAM" id="MobiDB-lite"/>
    </source>
</evidence>
<organism evidence="4 5">
    <name type="scientific">Robiginitalea biformata (strain ATCC BAA-864 / DSM 15991 / KCTC 12146 / HTCC2501)</name>
    <dbReference type="NCBI Taxonomy" id="313596"/>
    <lineage>
        <taxon>Bacteria</taxon>
        <taxon>Pseudomonadati</taxon>
        <taxon>Bacteroidota</taxon>
        <taxon>Flavobacteriia</taxon>
        <taxon>Flavobacteriales</taxon>
        <taxon>Flavobacteriaceae</taxon>
        <taxon>Robiginitalea</taxon>
    </lineage>
</organism>
<feature type="region of interest" description="Disordered" evidence="1">
    <location>
        <begin position="30"/>
        <end position="49"/>
    </location>
</feature>
<dbReference type="Pfam" id="PF19580">
    <property type="entry name" value="Exo_endo_phos_3"/>
    <property type="match status" value="1"/>
</dbReference>
<protein>
    <recommendedName>
        <fullName evidence="3">Endonuclease/exonuclease/phosphatase domain-containing protein</fullName>
    </recommendedName>
</protein>
<keyword evidence="5" id="KW-1185">Reference proteome</keyword>
<feature type="signal peptide" evidence="2">
    <location>
        <begin position="1"/>
        <end position="28"/>
    </location>
</feature>
<dbReference type="Proteomes" id="UP000009049">
    <property type="component" value="Chromosome"/>
</dbReference>
<name>A4CIP7_ROBBH</name>
<dbReference type="PANTHER" id="PTHR42834">
    <property type="entry name" value="ENDONUCLEASE/EXONUCLEASE/PHOSPHATASE FAMILY PROTEIN (AFU_ORTHOLOGUE AFUA_3G09210)"/>
    <property type="match status" value="1"/>
</dbReference>
<dbReference type="eggNOG" id="COG2374">
    <property type="taxonomic scope" value="Bacteria"/>
</dbReference>
<dbReference type="Gene3D" id="3.60.10.10">
    <property type="entry name" value="Endonuclease/exonuclease/phosphatase"/>
    <property type="match status" value="1"/>
</dbReference>
<feature type="chain" id="PRO_5002666446" description="Endonuclease/exonuclease/phosphatase domain-containing protein" evidence="2">
    <location>
        <begin position="29"/>
        <end position="387"/>
    </location>
</feature>
<evidence type="ECO:0000256" key="2">
    <source>
        <dbReference type="SAM" id="SignalP"/>
    </source>
</evidence>
<dbReference type="STRING" id="313596.RB2501_07885"/>
<dbReference type="InterPro" id="IPR005135">
    <property type="entry name" value="Endo/exonuclease/phosphatase"/>
</dbReference>
<proteinExistence type="predicted"/>
<dbReference type="GO" id="GO:0003824">
    <property type="term" value="F:catalytic activity"/>
    <property type="evidence" value="ECO:0007669"/>
    <property type="project" value="InterPro"/>
</dbReference>
<accession>A4CIP7</accession>
<dbReference type="InterPro" id="IPR036691">
    <property type="entry name" value="Endo/exonu/phosph_ase_sf"/>
</dbReference>
<evidence type="ECO:0000259" key="3">
    <source>
        <dbReference type="Pfam" id="PF19580"/>
    </source>
</evidence>
<evidence type="ECO:0000313" key="4">
    <source>
        <dbReference type="EMBL" id="EAR16805.1"/>
    </source>
</evidence>
<dbReference type="SUPFAM" id="SSF56219">
    <property type="entry name" value="DNase I-like"/>
    <property type="match status" value="1"/>
</dbReference>
<keyword evidence="2" id="KW-0732">Signal</keyword>
<reference evidence="4 5" key="1">
    <citation type="journal article" date="2009" name="J. Bacteriol.">
        <title>Complete genome sequence of Robiginitalea biformata HTCC2501.</title>
        <authorList>
            <person name="Oh H.M."/>
            <person name="Giovannoni S.J."/>
            <person name="Lee K."/>
            <person name="Ferriera S."/>
            <person name="Johnson J."/>
            <person name="Cho J.C."/>
        </authorList>
    </citation>
    <scope>NUCLEOTIDE SEQUENCE [LARGE SCALE GENOMIC DNA]</scope>
    <source>
        <strain evidence="5">ATCC BAA-864 / HTCC2501 / KCTC 12146</strain>
    </source>
</reference>
<dbReference type="AlphaFoldDB" id="A4CIP7"/>